<dbReference type="AlphaFoldDB" id="A0A8J6NI93"/>
<accession>A0A8J6NI93</accession>
<evidence type="ECO:0000256" key="1">
    <source>
        <dbReference type="SAM" id="Phobius"/>
    </source>
</evidence>
<comment type="caution">
    <text evidence="2">The sequence shown here is derived from an EMBL/GenBank/DDBJ whole genome shotgun (WGS) entry which is preliminary data.</text>
</comment>
<keyword evidence="1" id="KW-0812">Transmembrane</keyword>
<organism evidence="2 3">
    <name type="scientific">Candidatus Desulfolinea nitratireducens</name>
    <dbReference type="NCBI Taxonomy" id="2841698"/>
    <lineage>
        <taxon>Bacteria</taxon>
        <taxon>Bacillati</taxon>
        <taxon>Chloroflexota</taxon>
        <taxon>Anaerolineae</taxon>
        <taxon>Anaerolineales</taxon>
        <taxon>Anaerolineales incertae sedis</taxon>
        <taxon>Candidatus Desulfolinea</taxon>
    </lineage>
</organism>
<evidence type="ECO:0000313" key="2">
    <source>
        <dbReference type="EMBL" id="MBC8334580.1"/>
    </source>
</evidence>
<dbReference type="EMBL" id="JACNJN010000072">
    <property type="protein sequence ID" value="MBC8334580.1"/>
    <property type="molecule type" value="Genomic_DNA"/>
</dbReference>
<dbReference type="Proteomes" id="UP000614469">
    <property type="component" value="Unassembled WGS sequence"/>
</dbReference>
<protein>
    <submittedName>
        <fullName evidence="2">Uncharacterized protein</fullName>
    </submittedName>
</protein>
<feature type="transmembrane region" description="Helical" evidence="1">
    <location>
        <begin position="7"/>
        <end position="25"/>
    </location>
</feature>
<gene>
    <name evidence="2" type="ORF">H8E29_04890</name>
</gene>
<keyword evidence="1" id="KW-1133">Transmembrane helix</keyword>
<reference evidence="2 3" key="1">
    <citation type="submission" date="2020-08" db="EMBL/GenBank/DDBJ databases">
        <title>Bridging the membrane lipid divide: bacteria of the FCB group superphylum have the potential to synthesize archaeal ether lipids.</title>
        <authorList>
            <person name="Villanueva L."/>
            <person name="Von Meijenfeldt F.A.B."/>
            <person name="Westbye A.B."/>
            <person name="Yadav S."/>
            <person name="Hopmans E.C."/>
            <person name="Dutilh B.E."/>
            <person name="Sinninghe Damste J.S."/>
        </authorList>
    </citation>
    <scope>NUCLEOTIDE SEQUENCE [LARGE SCALE GENOMIC DNA]</scope>
    <source>
        <strain evidence="2">NIOZ-UU36</strain>
    </source>
</reference>
<keyword evidence="1" id="KW-0472">Membrane</keyword>
<name>A0A8J6NI93_9CHLR</name>
<proteinExistence type="predicted"/>
<sequence>MSNGQKAFLIAFIFLVLFFCSFTFWKELEADFSAIAYLEGKGYRSVRITGQLAEGHGCKPDDAYRFSFDAIPSDGKKRVGGKVCGGGTDTWYEENVLW</sequence>
<evidence type="ECO:0000313" key="3">
    <source>
        <dbReference type="Proteomes" id="UP000614469"/>
    </source>
</evidence>